<keyword evidence="1" id="KW-0175">Coiled coil</keyword>
<evidence type="ECO:0000256" key="1">
    <source>
        <dbReference type="SAM" id="Coils"/>
    </source>
</evidence>
<proteinExistence type="predicted"/>
<evidence type="ECO:0000313" key="2">
    <source>
        <dbReference type="EMBL" id="TEB36922.1"/>
    </source>
</evidence>
<dbReference type="AlphaFoldDB" id="A0A4Y7TTI0"/>
<feature type="non-terminal residue" evidence="2">
    <location>
        <position position="1"/>
    </location>
</feature>
<evidence type="ECO:0000313" key="3">
    <source>
        <dbReference type="Proteomes" id="UP000298030"/>
    </source>
</evidence>
<dbReference type="OrthoDB" id="3060861at2759"/>
<dbReference type="Proteomes" id="UP000298030">
    <property type="component" value="Unassembled WGS sequence"/>
</dbReference>
<feature type="coiled-coil region" evidence="1">
    <location>
        <begin position="50"/>
        <end position="84"/>
    </location>
</feature>
<dbReference type="EMBL" id="QPFP01000005">
    <property type="protein sequence ID" value="TEB36922.1"/>
    <property type="molecule type" value="Genomic_DNA"/>
</dbReference>
<keyword evidence="3" id="KW-1185">Reference proteome</keyword>
<sequence>KTGCWLLVAAQHITAVNGVVHYISPRLRAEAPQEVSDIMNDVHDLIDDLREARRAEALKLQRELRDLQAHYHRAQEELQMYRARDQAASHSPAA</sequence>
<name>A0A4Y7TTI0_COPMI</name>
<protein>
    <submittedName>
        <fullName evidence="2">Uncharacterized protein</fullName>
    </submittedName>
</protein>
<accession>A0A4Y7TTI0</accession>
<reference evidence="2 3" key="1">
    <citation type="journal article" date="2019" name="Nat. Ecol. Evol.">
        <title>Megaphylogeny resolves global patterns of mushroom evolution.</title>
        <authorList>
            <person name="Varga T."/>
            <person name="Krizsan K."/>
            <person name="Foldi C."/>
            <person name="Dima B."/>
            <person name="Sanchez-Garcia M."/>
            <person name="Sanchez-Ramirez S."/>
            <person name="Szollosi G.J."/>
            <person name="Szarkandi J.G."/>
            <person name="Papp V."/>
            <person name="Albert L."/>
            <person name="Andreopoulos W."/>
            <person name="Angelini C."/>
            <person name="Antonin V."/>
            <person name="Barry K.W."/>
            <person name="Bougher N.L."/>
            <person name="Buchanan P."/>
            <person name="Buyck B."/>
            <person name="Bense V."/>
            <person name="Catcheside P."/>
            <person name="Chovatia M."/>
            <person name="Cooper J."/>
            <person name="Damon W."/>
            <person name="Desjardin D."/>
            <person name="Finy P."/>
            <person name="Geml J."/>
            <person name="Haridas S."/>
            <person name="Hughes K."/>
            <person name="Justo A."/>
            <person name="Karasinski D."/>
            <person name="Kautmanova I."/>
            <person name="Kiss B."/>
            <person name="Kocsube S."/>
            <person name="Kotiranta H."/>
            <person name="LaButti K.M."/>
            <person name="Lechner B.E."/>
            <person name="Liimatainen K."/>
            <person name="Lipzen A."/>
            <person name="Lukacs Z."/>
            <person name="Mihaltcheva S."/>
            <person name="Morgado L.N."/>
            <person name="Niskanen T."/>
            <person name="Noordeloos M.E."/>
            <person name="Ohm R.A."/>
            <person name="Ortiz-Santana B."/>
            <person name="Ovrebo C."/>
            <person name="Racz N."/>
            <person name="Riley R."/>
            <person name="Savchenko A."/>
            <person name="Shiryaev A."/>
            <person name="Soop K."/>
            <person name="Spirin V."/>
            <person name="Szebenyi C."/>
            <person name="Tomsovsky M."/>
            <person name="Tulloss R.E."/>
            <person name="Uehling J."/>
            <person name="Grigoriev I.V."/>
            <person name="Vagvolgyi C."/>
            <person name="Papp T."/>
            <person name="Martin F.M."/>
            <person name="Miettinen O."/>
            <person name="Hibbett D.S."/>
            <person name="Nagy L.G."/>
        </authorList>
    </citation>
    <scope>NUCLEOTIDE SEQUENCE [LARGE SCALE GENOMIC DNA]</scope>
    <source>
        <strain evidence="2 3">FP101781</strain>
    </source>
</reference>
<organism evidence="2 3">
    <name type="scientific">Coprinellus micaceus</name>
    <name type="common">Glistening ink-cap mushroom</name>
    <name type="synonym">Coprinus micaceus</name>
    <dbReference type="NCBI Taxonomy" id="71717"/>
    <lineage>
        <taxon>Eukaryota</taxon>
        <taxon>Fungi</taxon>
        <taxon>Dikarya</taxon>
        <taxon>Basidiomycota</taxon>
        <taxon>Agaricomycotina</taxon>
        <taxon>Agaricomycetes</taxon>
        <taxon>Agaricomycetidae</taxon>
        <taxon>Agaricales</taxon>
        <taxon>Agaricineae</taxon>
        <taxon>Psathyrellaceae</taxon>
        <taxon>Coprinellus</taxon>
    </lineage>
</organism>
<gene>
    <name evidence="2" type="ORF">FA13DRAFT_1622470</name>
</gene>
<comment type="caution">
    <text evidence="2">The sequence shown here is derived from an EMBL/GenBank/DDBJ whole genome shotgun (WGS) entry which is preliminary data.</text>
</comment>